<evidence type="ECO:0000256" key="3">
    <source>
        <dbReference type="ARBA" id="ARBA00016943"/>
    </source>
</evidence>
<dbReference type="GO" id="GO:0046872">
    <property type="term" value="F:metal ion binding"/>
    <property type="evidence" value="ECO:0007669"/>
    <property type="project" value="UniProtKB-KW"/>
</dbReference>
<comment type="function">
    <text evidence="12">Catalyzes the phosphorylation of ribose at O-5 in a reaction requiring ATP and magnesium. The resulting D-ribose-5-phosphate can then be used either for sythesis of nucleotides, histidine, and tryptophan, or as a component of the pentose phosphate pathway.</text>
</comment>
<comment type="subunit">
    <text evidence="12">Homodimer.</text>
</comment>
<dbReference type="EC" id="2.7.1.15" evidence="2 12"/>
<feature type="binding site" evidence="12">
    <location>
        <position position="284"/>
    </location>
    <ligand>
        <name>K(+)</name>
        <dbReference type="ChEBI" id="CHEBI:29103"/>
    </ligand>
</feature>
<keyword evidence="6 12" id="KW-0547">Nucleotide-binding</keyword>
<feature type="domain" description="Carbohydrate kinase PfkB" evidence="13">
    <location>
        <begin position="2"/>
        <end position="290"/>
    </location>
</feature>
<evidence type="ECO:0000313" key="16">
    <source>
        <dbReference type="Proteomes" id="UP000182589"/>
    </source>
</evidence>
<keyword evidence="10 12" id="KW-0630">Potassium</keyword>
<dbReference type="STRING" id="89784.SAMN04489725_11749"/>
<keyword evidence="5 12" id="KW-0479">Metal-binding</keyword>
<comment type="pathway">
    <text evidence="12">Carbohydrate metabolism; D-ribose degradation; D-ribose 5-phosphate from beta-D-ribopyranose: step 2/2.</text>
</comment>
<evidence type="ECO:0000256" key="9">
    <source>
        <dbReference type="ARBA" id="ARBA00022842"/>
    </source>
</evidence>
<dbReference type="EMBL" id="FNOJ01000017">
    <property type="protein sequence ID" value="SDW85853.1"/>
    <property type="molecule type" value="Genomic_DNA"/>
</dbReference>
<feature type="active site" description="Proton acceptor" evidence="12">
    <location>
        <position position="250"/>
    </location>
</feature>
<sequence>MRIAVVGSINMDVMASVDQLPSPGETVVARGVQYSPGGKGANQAVAAARSGADVWMIGATGRDPFAQAARDSLASAGVHIGYVADKPGATGMALIEVGADGENHIVLAAGANGLLEPADVARADSILTSCDMLLLQNEVPWAANQEALRIAKAAGARVLYNPAPMRNLTGEALRGVDVLVMNETEAAALIGTVPQGLDGDWSVLDSLAGIGIAIVVVTLGAQGLVCWQRGGLIRLPAFPVRAIDTTAAGDTFIGAFAAAFDERNLVRALRFGAAAAALAVTRPGAQAAVPMYSEIERMLETDGGESK</sequence>
<dbReference type="Proteomes" id="UP001157137">
    <property type="component" value="Unassembled WGS sequence"/>
</dbReference>
<comment type="activity regulation">
    <text evidence="12">Activated by a monovalent cation that binds near, but not in, the active site. The most likely occupant of the site in vivo is potassium. Ion binding induces a conformational change that may alter substrate affinity.</text>
</comment>
<feature type="binding site" evidence="12">
    <location>
        <position position="246"/>
    </location>
    <ligand>
        <name>K(+)</name>
        <dbReference type="ChEBI" id="CHEBI:29103"/>
    </ligand>
</feature>
<protein>
    <recommendedName>
        <fullName evidence="3 12">Ribokinase</fullName>
        <shortName evidence="12">RK</shortName>
        <ecNumber evidence="2 12">2.7.1.15</ecNumber>
    </recommendedName>
</protein>
<dbReference type="InterPro" id="IPR002139">
    <property type="entry name" value="Ribo/fructo_kinase"/>
</dbReference>
<comment type="catalytic activity">
    <reaction evidence="12">
        <text>D-ribose + ATP = D-ribose 5-phosphate + ADP + H(+)</text>
        <dbReference type="Rhea" id="RHEA:13697"/>
        <dbReference type="ChEBI" id="CHEBI:15378"/>
        <dbReference type="ChEBI" id="CHEBI:30616"/>
        <dbReference type="ChEBI" id="CHEBI:47013"/>
        <dbReference type="ChEBI" id="CHEBI:78346"/>
        <dbReference type="ChEBI" id="CHEBI:456216"/>
        <dbReference type="EC" id="2.7.1.15"/>
    </reaction>
</comment>
<dbReference type="RefSeq" id="WP_074693557.1">
    <property type="nucleotide sequence ID" value="NZ_BSRA01000003.1"/>
</dbReference>
<dbReference type="SUPFAM" id="SSF53613">
    <property type="entry name" value="Ribokinase-like"/>
    <property type="match status" value="1"/>
</dbReference>
<dbReference type="PROSITE" id="PS00584">
    <property type="entry name" value="PFKB_KINASES_2"/>
    <property type="match status" value="1"/>
</dbReference>
<comment type="caution">
    <text evidence="12">Lacks conserved residue(s) required for the propagation of feature annotation.</text>
</comment>
<keyword evidence="4 12" id="KW-0808">Transferase</keyword>
<evidence type="ECO:0000256" key="4">
    <source>
        <dbReference type="ARBA" id="ARBA00022679"/>
    </source>
</evidence>
<dbReference type="PANTHER" id="PTHR10584:SF166">
    <property type="entry name" value="RIBOKINASE"/>
    <property type="match status" value="1"/>
</dbReference>
<feature type="binding site" evidence="12">
    <location>
        <begin position="10"/>
        <end position="12"/>
    </location>
    <ligand>
        <name>substrate</name>
    </ligand>
</feature>
<evidence type="ECO:0000313" key="15">
    <source>
        <dbReference type="EMBL" id="SDW85853.1"/>
    </source>
</evidence>
<dbReference type="InterPro" id="IPR011877">
    <property type="entry name" value="Ribokinase"/>
</dbReference>
<dbReference type="Proteomes" id="UP000182589">
    <property type="component" value="Unassembled WGS sequence"/>
</dbReference>
<dbReference type="HAMAP" id="MF_01987">
    <property type="entry name" value="Ribokinase"/>
    <property type="match status" value="1"/>
</dbReference>
<dbReference type="CDD" id="cd01174">
    <property type="entry name" value="ribokinase"/>
    <property type="match status" value="1"/>
</dbReference>
<evidence type="ECO:0000256" key="5">
    <source>
        <dbReference type="ARBA" id="ARBA00022723"/>
    </source>
</evidence>
<dbReference type="PRINTS" id="PR00990">
    <property type="entry name" value="RIBOKINASE"/>
</dbReference>
<reference evidence="14" key="3">
    <citation type="submission" date="2023-02" db="EMBL/GenBank/DDBJ databases">
        <title>Proposal of a novel subspecies: Alicyclobacillus hesperidum subspecies aegle.</title>
        <authorList>
            <person name="Goto K."/>
            <person name="Fujii T."/>
            <person name="Yasui K."/>
            <person name="Mochida K."/>
            <person name="Kato-Tanaka Y."/>
            <person name="Morohoshi S."/>
            <person name="An S.Y."/>
            <person name="Kasai H."/>
            <person name="Yokota A."/>
        </authorList>
    </citation>
    <scope>NUCLEOTIDE SEQUENCE</scope>
    <source>
        <strain evidence="14">DSM 12766</strain>
    </source>
</reference>
<keyword evidence="8 12" id="KW-0067">ATP-binding</keyword>
<evidence type="ECO:0000313" key="14">
    <source>
        <dbReference type="EMBL" id="GLV13004.1"/>
    </source>
</evidence>
<keyword evidence="16" id="KW-1185">Reference proteome</keyword>
<evidence type="ECO:0000256" key="10">
    <source>
        <dbReference type="ARBA" id="ARBA00022958"/>
    </source>
</evidence>
<dbReference type="UniPathway" id="UPA00916">
    <property type="reaction ID" value="UER00889"/>
</dbReference>
<evidence type="ECO:0000256" key="7">
    <source>
        <dbReference type="ARBA" id="ARBA00022777"/>
    </source>
</evidence>
<evidence type="ECO:0000256" key="8">
    <source>
        <dbReference type="ARBA" id="ARBA00022840"/>
    </source>
</evidence>
<feature type="binding site" evidence="12">
    <location>
        <begin position="218"/>
        <end position="223"/>
    </location>
    <ligand>
        <name>ATP</name>
        <dbReference type="ChEBI" id="CHEBI:30616"/>
    </ligand>
</feature>
<organism evidence="15 16">
    <name type="scientific">Alicyclobacillus hesperidum</name>
    <dbReference type="NCBI Taxonomy" id="89784"/>
    <lineage>
        <taxon>Bacteria</taxon>
        <taxon>Bacillati</taxon>
        <taxon>Bacillota</taxon>
        <taxon>Bacilli</taxon>
        <taxon>Bacillales</taxon>
        <taxon>Alicyclobacillaceae</taxon>
        <taxon>Alicyclobacillus</taxon>
    </lineage>
</organism>
<feature type="binding site" evidence="12">
    <location>
        <position position="282"/>
    </location>
    <ligand>
        <name>K(+)</name>
        <dbReference type="ChEBI" id="CHEBI:29103"/>
    </ligand>
</feature>
<comment type="similarity">
    <text evidence="1">Belongs to the carbohydrate kinase pfkB family.</text>
</comment>
<dbReference type="InterPro" id="IPR002173">
    <property type="entry name" value="Carboh/pur_kinase_PfkB_CS"/>
</dbReference>
<evidence type="ECO:0000256" key="2">
    <source>
        <dbReference type="ARBA" id="ARBA00012035"/>
    </source>
</evidence>
<evidence type="ECO:0000256" key="1">
    <source>
        <dbReference type="ARBA" id="ARBA00005380"/>
    </source>
</evidence>
<comment type="subcellular location">
    <subcellularLocation>
        <location evidence="12">Cytoplasm</location>
    </subcellularLocation>
</comment>
<dbReference type="PANTHER" id="PTHR10584">
    <property type="entry name" value="SUGAR KINASE"/>
    <property type="match status" value="1"/>
</dbReference>
<dbReference type="GO" id="GO:0005737">
    <property type="term" value="C:cytoplasm"/>
    <property type="evidence" value="ECO:0007669"/>
    <property type="project" value="UniProtKB-SubCell"/>
</dbReference>
<feature type="binding site" evidence="12">
    <location>
        <position position="182"/>
    </location>
    <ligand>
        <name>ATP</name>
        <dbReference type="ChEBI" id="CHEBI:30616"/>
    </ligand>
</feature>
<dbReference type="EMBL" id="BSRA01000003">
    <property type="protein sequence ID" value="GLV13004.1"/>
    <property type="molecule type" value="Genomic_DNA"/>
</dbReference>
<dbReference type="AlphaFoldDB" id="A0A1H2WYV5"/>
<evidence type="ECO:0000259" key="13">
    <source>
        <dbReference type="Pfam" id="PF00294"/>
    </source>
</evidence>
<keyword evidence="7 12" id="KW-0418">Kinase</keyword>
<dbReference type="InterPro" id="IPR029056">
    <property type="entry name" value="Ribokinase-like"/>
</dbReference>
<feature type="binding site" evidence="12">
    <location>
        <position position="138"/>
    </location>
    <ligand>
        <name>substrate</name>
    </ligand>
</feature>
<gene>
    <name evidence="12 14" type="primary">rbsK</name>
    <name evidence="14" type="ORF">Heshes_06880</name>
    <name evidence="15" type="ORF">SAMN04489725_11749</name>
</gene>
<dbReference type="GO" id="GO:0019303">
    <property type="term" value="P:D-ribose catabolic process"/>
    <property type="evidence" value="ECO:0007669"/>
    <property type="project" value="UniProtKB-UniRule"/>
</dbReference>
<comment type="cofactor">
    <cofactor evidence="12">
        <name>Mg(2+)</name>
        <dbReference type="ChEBI" id="CHEBI:18420"/>
    </cofactor>
    <text evidence="12">Requires a divalent cation, most likely magnesium in vivo, as an electrophilic catalyst to aid phosphoryl group transfer. It is the chelate of the metal and the nucleotide that is the actual substrate.</text>
</comment>
<proteinExistence type="inferred from homology"/>
<accession>A0A1H2WYV5</accession>
<dbReference type="GO" id="GO:0004747">
    <property type="term" value="F:ribokinase activity"/>
    <property type="evidence" value="ECO:0007669"/>
    <property type="project" value="UniProtKB-UniRule"/>
</dbReference>
<evidence type="ECO:0000256" key="11">
    <source>
        <dbReference type="ARBA" id="ARBA00023277"/>
    </source>
</evidence>
<feature type="binding site" evidence="12">
    <location>
        <begin position="249"/>
        <end position="250"/>
    </location>
    <ligand>
        <name>ATP</name>
        <dbReference type="ChEBI" id="CHEBI:30616"/>
    </ligand>
</feature>
<dbReference type="Gene3D" id="3.40.1190.20">
    <property type="match status" value="1"/>
</dbReference>
<evidence type="ECO:0000256" key="6">
    <source>
        <dbReference type="ARBA" id="ARBA00022741"/>
    </source>
</evidence>
<dbReference type="Pfam" id="PF00294">
    <property type="entry name" value="PfkB"/>
    <property type="match status" value="1"/>
</dbReference>
<keyword evidence="12" id="KW-0963">Cytoplasm</keyword>
<feature type="binding site" evidence="12">
    <location>
        <begin position="38"/>
        <end position="42"/>
    </location>
    <ligand>
        <name>substrate</name>
    </ligand>
</feature>
<dbReference type="InterPro" id="IPR011611">
    <property type="entry name" value="PfkB_dom"/>
</dbReference>
<reference evidence="15" key="1">
    <citation type="submission" date="2016-10" db="EMBL/GenBank/DDBJ databases">
        <authorList>
            <person name="de Groot N.N."/>
        </authorList>
    </citation>
    <scope>NUCLEOTIDE SEQUENCE [LARGE SCALE GENOMIC DNA]</scope>
    <source>
        <strain evidence="15">DSM 12489</strain>
    </source>
</reference>
<feature type="binding site" evidence="12">
    <location>
        <position position="250"/>
    </location>
    <ligand>
        <name>substrate</name>
    </ligand>
</feature>
<reference evidence="16" key="2">
    <citation type="submission" date="2016-10" db="EMBL/GenBank/DDBJ databases">
        <authorList>
            <person name="Varghese N."/>
        </authorList>
    </citation>
    <scope>NUCLEOTIDE SEQUENCE [LARGE SCALE GENOMIC DNA]</scope>
    <source>
        <strain evidence="16">DSM 12489</strain>
    </source>
</reference>
<feature type="binding site" evidence="12">
    <location>
        <position position="244"/>
    </location>
    <ligand>
        <name>K(+)</name>
        <dbReference type="ChEBI" id="CHEBI:29103"/>
    </ligand>
</feature>
<dbReference type="GO" id="GO:0005524">
    <property type="term" value="F:ATP binding"/>
    <property type="evidence" value="ECO:0007669"/>
    <property type="project" value="UniProtKB-UniRule"/>
</dbReference>
<evidence type="ECO:0000256" key="12">
    <source>
        <dbReference type="HAMAP-Rule" id="MF_01987"/>
    </source>
</evidence>
<comment type="similarity">
    <text evidence="12">Belongs to the carbohydrate kinase PfkB family. Ribokinase subfamily.</text>
</comment>
<name>A0A1H2WYV5_9BACL</name>
<dbReference type="NCBIfam" id="TIGR02152">
    <property type="entry name" value="D_ribokin_bact"/>
    <property type="match status" value="1"/>
</dbReference>
<feature type="binding site" evidence="12">
    <location>
        <position position="279"/>
    </location>
    <ligand>
        <name>K(+)</name>
        <dbReference type="ChEBI" id="CHEBI:29103"/>
    </ligand>
</feature>
<keyword evidence="9 12" id="KW-0460">Magnesium</keyword>
<keyword evidence="11 12" id="KW-0119">Carbohydrate metabolism</keyword>